<comment type="caution">
    <text evidence="1">The sequence shown here is derived from an EMBL/GenBank/DDBJ whole genome shotgun (WGS) entry which is preliminary data.</text>
</comment>
<dbReference type="EMBL" id="JAUHHV010000001">
    <property type="protein sequence ID" value="KAK1435244.1"/>
    <property type="molecule type" value="Genomic_DNA"/>
</dbReference>
<proteinExistence type="predicted"/>
<evidence type="ECO:0000313" key="2">
    <source>
        <dbReference type="Proteomes" id="UP001229421"/>
    </source>
</evidence>
<evidence type="ECO:0000313" key="1">
    <source>
        <dbReference type="EMBL" id="KAK1435244.1"/>
    </source>
</evidence>
<dbReference type="Proteomes" id="UP001229421">
    <property type="component" value="Unassembled WGS sequence"/>
</dbReference>
<dbReference type="AlphaFoldDB" id="A0AAD8P7I5"/>
<gene>
    <name evidence="1" type="ORF">QVD17_01005</name>
</gene>
<accession>A0AAD8P7I5</accession>
<protein>
    <submittedName>
        <fullName evidence="1">Uncharacterized protein</fullName>
    </submittedName>
</protein>
<reference evidence="1" key="1">
    <citation type="journal article" date="2023" name="bioRxiv">
        <title>Improved chromosome-level genome assembly for marigold (Tagetes erecta).</title>
        <authorList>
            <person name="Jiang F."/>
            <person name="Yuan L."/>
            <person name="Wang S."/>
            <person name="Wang H."/>
            <person name="Xu D."/>
            <person name="Wang A."/>
            <person name="Fan W."/>
        </authorList>
    </citation>
    <scope>NUCLEOTIDE SEQUENCE</scope>
    <source>
        <strain evidence="1">WSJ</strain>
        <tissue evidence="1">Leaf</tissue>
    </source>
</reference>
<name>A0AAD8P7I5_TARER</name>
<sequence>MSSGGVILPCKSSMIGWLRFYGLYFEVCNNARKTGWEVKYLNTVFGFCFEFVLLGNIKKIQQSSTRISDICDPSYFGTRASILHDRVNRSMYTNL</sequence>
<keyword evidence="2" id="KW-1185">Reference proteome</keyword>
<organism evidence="1 2">
    <name type="scientific">Tagetes erecta</name>
    <name type="common">African marigold</name>
    <dbReference type="NCBI Taxonomy" id="13708"/>
    <lineage>
        <taxon>Eukaryota</taxon>
        <taxon>Viridiplantae</taxon>
        <taxon>Streptophyta</taxon>
        <taxon>Embryophyta</taxon>
        <taxon>Tracheophyta</taxon>
        <taxon>Spermatophyta</taxon>
        <taxon>Magnoliopsida</taxon>
        <taxon>eudicotyledons</taxon>
        <taxon>Gunneridae</taxon>
        <taxon>Pentapetalae</taxon>
        <taxon>asterids</taxon>
        <taxon>campanulids</taxon>
        <taxon>Asterales</taxon>
        <taxon>Asteraceae</taxon>
        <taxon>Asteroideae</taxon>
        <taxon>Heliantheae alliance</taxon>
        <taxon>Tageteae</taxon>
        <taxon>Tagetes</taxon>
    </lineage>
</organism>